<evidence type="ECO:0000313" key="2">
    <source>
        <dbReference type="Proteomes" id="UP000760860"/>
    </source>
</evidence>
<dbReference type="AlphaFoldDB" id="A0A8T1IM15"/>
<name>A0A8T1IM15_9STRA</name>
<gene>
    <name evidence="1" type="ORF">PC129_g4217</name>
</gene>
<protein>
    <submittedName>
        <fullName evidence="1">Uncharacterized protein</fullName>
    </submittedName>
</protein>
<sequence>MALLHWKRVGGKVWSRKARNNQVFTKTFAAMWAAPPLLLLMKIG</sequence>
<comment type="caution">
    <text evidence="1">The sequence shown here is derived from an EMBL/GenBank/DDBJ whole genome shotgun (WGS) entry which is preliminary data.</text>
</comment>
<evidence type="ECO:0000313" key="1">
    <source>
        <dbReference type="EMBL" id="KAG3225173.1"/>
    </source>
</evidence>
<organism evidence="1 2">
    <name type="scientific">Phytophthora cactorum</name>
    <dbReference type="NCBI Taxonomy" id="29920"/>
    <lineage>
        <taxon>Eukaryota</taxon>
        <taxon>Sar</taxon>
        <taxon>Stramenopiles</taxon>
        <taxon>Oomycota</taxon>
        <taxon>Peronosporomycetes</taxon>
        <taxon>Peronosporales</taxon>
        <taxon>Peronosporaceae</taxon>
        <taxon>Phytophthora</taxon>
    </lineage>
</organism>
<dbReference type="EMBL" id="RCMV01000091">
    <property type="protein sequence ID" value="KAG3225173.1"/>
    <property type="molecule type" value="Genomic_DNA"/>
</dbReference>
<proteinExistence type="predicted"/>
<accession>A0A8T1IM15</accession>
<reference evidence="1" key="1">
    <citation type="submission" date="2018-05" db="EMBL/GenBank/DDBJ databases">
        <title>Effector identification in a new, highly contiguous assembly of the strawberry crown rot pathogen Phytophthora cactorum.</title>
        <authorList>
            <person name="Armitage A.D."/>
            <person name="Nellist C.F."/>
            <person name="Bates H."/>
            <person name="Vickerstaff R.J."/>
            <person name="Harrison R.J."/>
        </authorList>
    </citation>
    <scope>NUCLEOTIDE SEQUENCE</scope>
    <source>
        <strain evidence="1">P421</strain>
    </source>
</reference>
<dbReference type="Proteomes" id="UP000760860">
    <property type="component" value="Unassembled WGS sequence"/>
</dbReference>